<proteinExistence type="predicted"/>
<sequence length="360" mass="40422">MGKNFKISLVMLYIFGLIFGMGTAASAEEDQPDTGGFSFEVVRPDNQINPNVTYYDLGMKPGQKQTVVMKLNNTSDEEITVLVEANRGITNSGGVIEYVKIEDKDPSLKFDFSEVVTVPDEVVLEPNSSKELNIEINMPKTSFEGYLAGGIRLQQKDQESNQNGMVINKFAYMVGMLLSEGKTDGIPEKVEFNRVYAGSSNYRNTIFVDYSNVQPNFLDNVTTDVQISAVDSEEVLYEAKKSQMNMAPNSAIRFPVSMNGQEMIPGDYTARVLVTTAQGGRWEWKENFTITDEEADKFNESDLSLVQDPGINWRLILMIVGGAVALFVIILIIIMILKKRKKEKQKAERRKRQAKKKTKK</sequence>
<dbReference type="AlphaFoldDB" id="A0A1L8RDX1"/>
<feature type="chain" id="PRO_5009879775" evidence="2">
    <location>
        <begin position="28"/>
        <end position="360"/>
    </location>
</feature>
<feature type="transmembrane region" description="Helical" evidence="1">
    <location>
        <begin position="313"/>
        <end position="337"/>
    </location>
</feature>
<keyword evidence="2" id="KW-0732">Signal</keyword>
<accession>A0A1L8RDX1</accession>
<comment type="caution">
    <text evidence="5">The sequence shown here is derived from an EMBL/GenBank/DDBJ whole genome shotgun (WGS) entry which is preliminary data.</text>
</comment>
<dbReference type="InterPro" id="IPR010317">
    <property type="entry name" value="WxLIP_PGBD"/>
</dbReference>
<feature type="domain" description="WxL Interacting Protein peptidoglycan binding" evidence="3">
    <location>
        <begin position="37"/>
        <end position="154"/>
    </location>
</feature>
<dbReference type="Pfam" id="PF11797">
    <property type="entry name" value="WxLIP_HBD"/>
    <property type="match status" value="1"/>
</dbReference>
<keyword evidence="1" id="KW-0472">Membrane</keyword>
<name>A0A1L8RDX1_9ENTE</name>
<feature type="domain" description="WxL Interacting Protein host binding" evidence="4">
    <location>
        <begin position="162"/>
        <end position="300"/>
    </location>
</feature>
<keyword evidence="1" id="KW-1133">Transmembrane helix</keyword>
<dbReference type="STRING" id="214095.RU97_GL002052"/>
<organism evidence="5 6">
    <name type="scientific">Enterococcus canis</name>
    <dbReference type="NCBI Taxonomy" id="214095"/>
    <lineage>
        <taxon>Bacteria</taxon>
        <taxon>Bacillati</taxon>
        <taxon>Bacillota</taxon>
        <taxon>Bacilli</taxon>
        <taxon>Lactobacillales</taxon>
        <taxon>Enterococcaceae</taxon>
        <taxon>Enterococcus</taxon>
    </lineage>
</organism>
<dbReference type="EMBL" id="JXKH01000005">
    <property type="protein sequence ID" value="OJG17979.1"/>
    <property type="molecule type" value="Genomic_DNA"/>
</dbReference>
<keyword evidence="6" id="KW-1185">Reference proteome</keyword>
<dbReference type="Proteomes" id="UP000181884">
    <property type="component" value="Unassembled WGS sequence"/>
</dbReference>
<dbReference type="Pfam" id="PF06030">
    <property type="entry name" value="WxLIP_PGBD"/>
    <property type="match status" value="1"/>
</dbReference>
<evidence type="ECO:0000256" key="1">
    <source>
        <dbReference type="SAM" id="Phobius"/>
    </source>
</evidence>
<feature type="signal peptide" evidence="2">
    <location>
        <begin position="1"/>
        <end position="27"/>
    </location>
</feature>
<evidence type="ECO:0000313" key="5">
    <source>
        <dbReference type="EMBL" id="OJG17979.1"/>
    </source>
</evidence>
<gene>
    <name evidence="5" type="ORF">RU97_GL002052</name>
</gene>
<evidence type="ECO:0000259" key="4">
    <source>
        <dbReference type="Pfam" id="PF11797"/>
    </source>
</evidence>
<evidence type="ECO:0000256" key="2">
    <source>
        <dbReference type="SAM" id="SignalP"/>
    </source>
</evidence>
<dbReference type="InterPro" id="IPR021759">
    <property type="entry name" value="WxLIP_HBD"/>
</dbReference>
<reference evidence="5 6" key="1">
    <citation type="submission" date="2014-12" db="EMBL/GenBank/DDBJ databases">
        <title>Draft genome sequences of 29 type strains of Enterococci.</title>
        <authorList>
            <person name="Zhong Z."/>
            <person name="Sun Z."/>
            <person name="Liu W."/>
            <person name="Zhang W."/>
            <person name="Zhang H."/>
        </authorList>
    </citation>
    <scope>NUCLEOTIDE SEQUENCE [LARGE SCALE GENOMIC DNA]</scope>
    <source>
        <strain evidence="5 6">DSM 17029</strain>
    </source>
</reference>
<evidence type="ECO:0000259" key="3">
    <source>
        <dbReference type="Pfam" id="PF06030"/>
    </source>
</evidence>
<protein>
    <submittedName>
        <fullName evidence="5">Uncharacterized protein</fullName>
    </submittedName>
</protein>
<evidence type="ECO:0000313" key="6">
    <source>
        <dbReference type="Proteomes" id="UP000181884"/>
    </source>
</evidence>
<keyword evidence="1" id="KW-0812">Transmembrane</keyword>
<dbReference type="RefSeq" id="WP_067393221.1">
    <property type="nucleotide sequence ID" value="NZ_JXKH01000005.1"/>
</dbReference>